<gene>
    <name evidence="3" type="ORF">SAMN04489742_3209</name>
</gene>
<dbReference type="AlphaFoldDB" id="A0A1H1F290"/>
<keyword evidence="2" id="KW-0472">Membrane</keyword>
<organism evidence="3 4">
    <name type="scientific">Crystallibacter crystallopoietes</name>
    <dbReference type="NCBI Taxonomy" id="37928"/>
    <lineage>
        <taxon>Bacteria</taxon>
        <taxon>Bacillati</taxon>
        <taxon>Actinomycetota</taxon>
        <taxon>Actinomycetes</taxon>
        <taxon>Micrococcales</taxon>
        <taxon>Micrococcaceae</taxon>
        <taxon>Crystallibacter</taxon>
    </lineage>
</organism>
<dbReference type="RefSeq" id="WP_074701309.1">
    <property type="nucleotide sequence ID" value="NZ_CP018863.1"/>
</dbReference>
<dbReference type="Proteomes" id="UP000181917">
    <property type="component" value="Unassembled WGS sequence"/>
</dbReference>
<protein>
    <submittedName>
        <fullName evidence="3">Uncharacterized protein</fullName>
    </submittedName>
</protein>
<dbReference type="OrthoDB" id="4949860at2"/>
<accession>A0A1H1F290</accession>
<keyword evidence="2" id="KW-1133">Transmembrane helix</keyword>
<reference evidence="3 4" key="1">
    <citation type="submission" date="2016-10" db="EMBL/GenBank/DDBJ databases">
        <authorList>
            <person name="de Groot N.N."/>
        </authorList>
    </citation>
    <scope>NUCLEOTIDE SEQUENCE [LARGE SCALE GENOMIC DNA]</scope>
    <source>
        <strain evidence="3 4">DSM 20117</strain>
    </source>
</reference>
<sequence length="198" mass="21130">MDELQLSKARVRSALNARITQDIARHKRRRRVVTAAVAVPVLAGSATAGFAILNLTDDQKRFTAICYMGSTPDAPQQEAGFASGGEIVGTNPDGSVMVDLSGVPQRIDPQELCGALWREAPLPEPGQSSPEEAAPGEGRSQEGQDQQAPGSEPPAMVTCIRDDWRYAVFATPDGLPANVEQFCEAIDMKPGTIDVTKL</sequence>
<evidence type="ECO:0000256" key="1">
    <source>
        <dbReference type="SAM" id="MobiDB-lite"/>
    </source>
</evidence>
<name>A0A1H1F290_9MICC</name>
<feature type="region of interest" description="Disordered" evidence="1">
    <location>
        <begin position="120"/>
        <end position="156"/>
    </location>
</feature>
<evidence type="ECO:0000256" key="2">
    <source>
        <dbReference type="SAM" id="Phobius"/>
    </source>
</evidence>
<keyword evidence="4" id="KW-1185">Reference proteome</keyword>
<keyword evidence="2" id="KW-0812">Transmembrane</keyword>
<evidence type="ECO:0000313" key="3">
    <source>
        <dbReference type="EMBL" id="SDQ95010.1"/>
    </source>
</evidence>
<evidence type="ECO:0000313" key="4">
    <source>
        <dbReference type="Proteomes" id="UP000181917"/>
    </source>
</evidence>
<dbReference type="STRING" id="37928.SAMN04489742_3209"/>
<feature type="transmembrane region" description="Helical" evidence="2">
    <location>
        <begin position="32"/>
        <end position="53"/>
    </location>
</feature>
<dbReference type="KEGG" id="acry:AC20117_01435"/>
<proteinExistence type="predicted"/>
<dbReference type="EMBL" id="FNKH01000002">
    <property type="protein sequence ID" value="SDQ95010.1"/>
    <property type="molecule type" value="Genomic_DNA"/>
</dbReference>